<dbReference type="EMBL" id="GL377600">
    <property type="protein sequence ID" value="EFJ21015.1"/>
    <property type="molecule type" value="Genomic_DNA"/>
</dbReference>
<dbReference type="HOGENOM" id="CLU_928736_0_0_1"/>
<gene>
    <name evidence="2" type="ORF">SELMODRAFT_417602</name>
</gene>
<dbReference type="Gramene" id="EFJ21015">
    <property type="protein sequence ID" value="EFJ21015"/>
    <property type="gene ID" value="SELMODRAFT_417602"/>
</dbReference>
<protein>
    <submittedName>
        <fullName evidence="2">Uncharacterized protein</fullName>
    </submittedName>
</protein>
<dbReference type="Proteomes" id="UP000001514">
    <property type="component" value="Unassembled WGS sequence"/>
</dbReference>
<keyword evidence="1" id="KW-0175">Coiled coil</keyword>
<evidence type="ECO:0000256" key="1">
    <source>
        <dbReference type="SAM" id="Coils"/>
    </source>
</evidence>
<feature type="coiled-coil region" evidence="1">
    <location>
        <begin position="20"/>
        <end position="61"/>
    </location>
</feature>
<evidence type="ECO:0000313" key="2">
    <source>
        <dbReference type="EMBL" id="EFJ21015.1"/>
    </source>
</evidence>
<accession>D8S2Z6</accession>
<name>D8S2Z6_SELML</name>
<proteinExistence type="predicted"/>
<dbReference type="InParanoid" id="D8S2Z6"/>
<sequence length="300" mass="33415">MEGGVLLKDDIRLNVGREDNSEELQQQNRLEDHVRRLENHVRRLDDQQKLLSRQLEQLLQSQAPPPQPSLEEILGGFSKEEPVLKIVDGWYAGWERIWKAAKAEAVVGFDQYGHLAVHLGGNACAVVARDGLADFQRLELQFPRSQQKSTVGYVLKAYEMCGDPAAGARVLVTEDRITPSITCVDTLSRDLGEHVVLGCNEAGDLEAHWGQMQWVELPSGLKIADIYKEKCAHLGVGSGAKLDGGAVFSRDGYLGIATRKDETSYWIWQLSGAEAPQVNVRVELYKKKLAKAGFMHDRLD</sequence>
<evidence type="ECO:0000313" key="3">
    <source>
        <dbReference type="Proteomes" id="UP000001514"/>
    </source>
</evidence>
<reference evidence="2 3" key="1">
    <citation type="journal article" date="2011" name="Science">
        <title>The Selaginella genome identifies genetic changes associated with the evolution of vascular plants.</title>
        <authorList>
            <person name="Banks J.A."/>
            <person name="Nishiyama T."/>
            <person name="Hasebe M."/>
            <person name="Bowman J.L."/>
            <person name="Gribskov M."/>
            <person name="dePamphilis C."/>
            <person name="Albert V.A."/>
            <person name="Aono N."/>
            <person name="Aoyama T."/>
            <person name="Ambrose B.A."/>
            <person name="Ashton N.W."/>
            <person name="Axtell M.J."/>
            <person name="Barker E."/>
            <person name="Barker M.S."/>
            <person name="Bennetzen J.L."/>
            <person name="Bonawitz N.D."/>
            <person name="Chapple C."/>
            <person name="Cheng C."/>
            <person name="Correa L.G."/>
            <person name="Dacre M."/>
            <person name="DeBarry J."/>
            <person name="Dreyer I."/>
            <person name="Elias M."/>
            <person name="Engstrom E.M."/>
            <person name="Estelle M."/>
            <person name="Feng L."/>
            <person name="Finet C."/>
            <person name="Floyd S.K."/>
            <person name="Frommer W.B."/>
            <person name="Fujita T."/>
            <person name="Gramzow L."/>
            <person name="Gutensohn M."/>
            <person name="Harholt J."/>
            <person name="Hattori M."/>
            <person name="Heyl A."/>
            <person name="Hirai T."/>
            <person name="Hiwatashi Y."/>
            <person name="Ishikawa M."/>
            <person name="Iwata M."/>
            <person name="Karol K.G."/>
            <person name="Koehler B."/>
            <person name="Kolukisaoglu U."/>
            <person name="Kubo M."/>
            <person name="Kurata T."/>
            <person name="Lalonde S."/>
            <person name="Li K."/>
            <person name="Li Y."/>
            <person name="Litt A."/>
            <person name="Lyons E."/>
            <person name="Manning G."/>
            <person name="Maruyama T."/>
            <person name="Michael T.P."/>
            <person name="Mikami K."/>
            <person name="Miyazaki S."/>
            <person name="Morinaga S."/>
            <person name="Murata T."/>
            <person name="Mueller-Roeber B."/>
            <person name="Nelson D.R."/>
            <person name="Obara M."/>
            <person name="Oguri Y."/>
            <person name="Olmstead R.G."/>
            <person name="Onodera N."/>
            <person name="Petersen B.L."/>
            <person name="Pils B."/>
            <person name="Prigge M."/>
            <person name="Rensing S.A."/>
            <person name="Riano-Pachon D.M."/>
            <person name="Roberts A.W."/>
            <person name="Sato Y."/>
            <person name="Scheller H.V."/>
            <person name="Schulz B."/>
            <person name="Schulz C."/>
            <person name="Shakirov E.V."/>
            <person name="Shibagaki N."/>
            <person name="Shinohara N."/>
            <person name="Shippen D.E."/>
            <person name="Soerensen I."/>
            <person name="Sotooka R."/>
            <person name="Sugimoto N."/>
            <person name="Sugita M."/>
            <person name="Sumikawa N."/>
            <person name="Tanurdzic M."/>
            <person name="Theissen G."/>
            <person name="Ulvskov P."/>
            <person name="Wakazuki S."/>
            <person name="Weng J.K."/>
            <person name="Willats W.W."/>
            <person name="Wipf D."/>
            <person name="Wolf P.G."/>
            <person name="Yang L."/>
            <person name="Zimmer A.D."/>
            <person name="Zhu Q."/>
            <person name="Mitros T."/>
            <person name="Hellsten U."/>
            <person name="Loque D."/>
            <person name="Otillar R."/>
            <person name="Salamov A."/>
            <person name="Schmutz J."/>
            <person name="Shapiro H."/>
            <person name="Lindquist E."/>
            <person name="Lucas S."/>
            <person name="Rokhsar D."/>
            <person name="Grigoriev I.V."/>
        </authorList>
    </citation>
    <scope>NUCLEOTIDE SEQUENCE [LARGE SCALE GENOMIC DNA]</scope>
</reference>
<dbReference type="KEGG" id="smo:SELMODRAFT_417602"/>
<keyword evidence="3" id="KW-1185">Reference proteome</keyword>
<organism evidence="3">
    <name type="scientific">Selaginella moellendorffii</name>
    <name type="common">Spikemoss</name>
    <dbReference type="NCBI Taxonomy" id="88036"/>
    <lineage>
        <taxon>Eukaryota</taxon>
        <taxon>Viridiplantae</taxon>
        <taxon>Streptophyta</taxon>
        <taxon>Embryophyta</taxon>
        <taxon>Tracheophyta</taxon>
        <taxon>Lycopodiopsida</taxon>
        <taxon>Selaginellales</taxon>
        <taxon>Selaginellaceae</taxon>
        <taxon>Selaginella</taxon>
    </lineage>
</organism>
<dbReference type="AlphaFoldDB" id="D8S2Z6"/>